<dbReference type="EC" id="2.7.13.3" evidence="3"/>
<accession>A0A1G6GC89</accession>
<evidence type="ECO:0000256" key="7">
    <source>
        <dbReference type="ARBA" id="ARBA00022741"/>
    </source>
</evidence>
<reference evidence="17 18" key="1">
    <citation type="submission" date="2016-10" db="EMBL/GenBank/DDBJ databases">
        <authorList>
            <person name="de Groot N.N."/>
        </authorList>
    </citation>
    <scope>NUCLEOTIDE SEQUENCE [LARGE SCALE GENOMIC DNA]</scope>
    <source>
        <strain evidence="17 18">NLAE-zl-C500</strain>
    </source>
</reference>
<dbReference type="InterPro" id="IPR035965">
    <property type="entry name" value="PAS-like_dom_sf"/>
</dbReference>
<evidence type="ECO:0000256" key="2">
    <source>
        <dbReference type="ARBA" id="ARBA00004370"/>
    </source>
</evidence>
<keyword evidence="7" id="KW-0547">Nucleotide-binding</keyword>
<name>A0A1G6GC89_BACOV</name>
<dbReference type="InterPro" id="IPR003661">
    <property type="entry name" value="HisK_dim/P_dom"/>
</dbReference>
<dbReference type="SUPFAM" id="SSF47384">
    <property type="entry name" value="Homodimeric domain of signal transducing histidine kinase"/>
    <property type="match status" value="1"/>
</dbReference>
<dbReference type="PROSITE" id="PS50113">
    <property type="entry name" value="PAC"/>
    <property type="match status" value="1"/>
</dbReference>
<dbReference type="PROSITE" id="PS50110">
    <property type="entry name" value="RESPONSE_REGULATORY"/>
    <property type="match status" value="1"/>
</dbReference>
<dbReference type="Gene3D" id="3.30.450.20">
    <property type="entry name" value="PAS domain"/>
    <property type="match status" value="2"/>
</dbReference>
<dbReference type="Gene3D" id="3.40.50.2300">
    <property type="match status" value="1"/>
</dbReference>
<keyword evidence="8 17" id="KW-0418">Kinase</keyword>
<evidence type="ECO:0000256" key="5">
    <source>
        <dbReference type="ARBA" id="ARBA00022679"/>
    </source>
</evidence>
<feature type="domain" description="PAC" evidence="16">
    <location>
        <begin position="231"/>
        <end position="282"/>
    </location>
</feature>
<dbReference type="SMART" id="SM00448">
    <property type="entry name" value="REC"/>
    <property type="match status" value="1"/>
</dbReference>
<dbReference type="InterPro" id="IPR000700">
    <property type="entry name" value="PAS-assoc_C"/>
</dbReference>
<dbReference type="Gene3D" id="3.30.565.10">
    <property type="entry name" value="Histidine kinase-like ATPase, C-terminal domain"/>
    <property type="match status" value="1"/>
</dbReference>
<evidence type="ECO:0000256" key="4">
    <source>
        <dbReference type="ARBA" id="ARBA00022553"/>
    </source>
</evidence>
<dbReference type="PROSITE" id="PS50109">
    <property type="entry name" value="HIS_KIN"/>
    <property type="match status" value="1"/>
</dbReference>
<dbReference type="InterPro" id="IPR004358">
    <property type="entry name" value="Sig_transdc_His_kin-like_C"/>
</dbReference>
<feature type="modified residue" description="4-aspartylphosphate" evidence="12">
    <location>
        <position position="596"/>
    </location>
</feature>
<comment type="catalytic activity">
    <reaction evidence="1">
        <text>ATP + protein L-histidine = ADP + protein N-phospho-L-histidine.</text>
        <dbReference type="EC" id="2.7.13.3"/>
    </reaction>
</comment>
<evidence type="ECO:0000259" key="16">
    <source>
        <dbReference type="PROSITE" id="PS50113"/>
    </source>
</evidence>
<evidence type="ECO:0000313" key="18">
    <source>
        <dbReference type="Proteomes" id="UP000183670"/>
    </source>
</evidence>
<dbReference type="GO" id="GO:0009927">
    <property type="term" value="F:histidine phosphotransfer kinase activity"/>
    <property type="evidence" value="ECO:0007669"/>
    <property type="project" value="TreeGrafter"/>
</dbReference>
<dbReference type="CDD" id="cd17546">
    <property type="entry name" value="REC_hyHK_CKI1_RcsC-like"/>
    <property type="match status" value="1"/>
</dbReference>
<dbReference type="RefSeq" id="WP_074560386.1">
    <property type="nucleotide sequence ID" value="NZ_FMYE01000091.1"/>
</dbReference>
<dbReference type="AlphaFoldDB" id="A0A1G6GC89"/>
<dbReference type="SMART" id="SM00387">
    <property type="entry name" value="HATPase_c"/>
    <property type="match status" value="1"/>
</dbReference>
<evidence type="ECO:0000256" key="3">
    <source>
        <dbReference type="ARBA" id="ARBA00012438"/>
    </source>
</evidence>
<dbReference type="InterPro" id="IPR036097">
    <property type="entry name" value="HisK_dim/P_sf"/>
</dbReference>
<gene>
    <name evidence="17" type="ORF">SAMN05192581_10913</name>
</gene>
<dbReference type="InterPro" id="IPR000014">
    <property type="entry name" value="PAS"/>
</dbReference>
<dbReference type="GO" id="GO:0000155">
    <property type="term" value="F:phosphorelay sensor kinase activity"/>
    <property type="evidence" value="ECO:0007669"/>
    <property type="project" value="InterPro"/>
</dbReference>
<dbReference type="CDD" id="cd00082">
    <property type="entry name" value="HisKA"/>
    <property type="match status" value="1"/>
</dbReference>
<evidence type="ECO:0000256" key="12">
    <source>
        <dbReference type="PROSITE-ProRule" id="PRU00169"/>
    </source>
</evidence>
<dbReference type="Pfam" id="PF00072">
    <property type="entry name" value="Response_reg"/>
    <property type="match status" value="1"/>
</dbReference>
<dbReference type="FunFam" id="1.10.287.130:FF:000004">
    <property type="entry name" value="Ethylene receptor 1"/>
    <property type="match status" value="1"/>
</dbReference>
<dbReference type="Pfam" id="PF13426">
    <property type="entry name" value="PAS_9"/>
    <property type="match status" value="1"/>
</dbReference>
<dbReference type="Pfam" id="PF00512">
    <property type="entry name" value="HisKA"/>
    <property type="match status" value="1"/>
</dbReference>
<evidence type="ECO:0000256" key="9">
    <source>
        <dbReference type="ARBA" id="ARBA00022840"/>
    </source>
</evidence>
<evidence type="ECO:0000256" key="6">
    <source>
        <dbReference type="ARBA" id="ARBA00022692"/>
    </source>
</evidence>
<dbReference type="InterPro" id="IPR001789">
    <property type="entry name" value="Sig_transdc_resp-reg_receiver"/>
</dbReference>
<evidence type="ECO:0000256" key="10">
    <source>
        <dbReference type="ARBA" id="ARBA00022989"/>
    </source>
</evidence>
<dbReference type="PRINTS" id="PR00344">
    <property type="entry name" value="BCTRLSENSOR"/>
</dbReference>
<proteinExistence type="predicted"/>
<dbReference type="SUPFAM" id="SSF55785">
    <property type="entry name" value="PYP-like sensor domain (PAS domain)"/>
    <property type="match status" value="1"/>
</dbReference>
<feature type="domain" description="Response regulatory" evidence="15">
    <location>
        <begin position="548"/>
        <end position="661"/>
    </location>
</feature>
<keyword evidence="4 12" id="KW-0597">Phosphoprotein</keyword>
<dbReference type="Pfam" id="PF02518">
    <property type="entry name" value="HATPase_c"/>
    <property type="match status" value="1"/>
</dbReference>
<feature type="domain" description="Histidine kinase" evidence="14">
    <location>
        <begin position="300"/>
        <end position="511"/>
    </location>
</feature>
<evidence type="ECO:0000259" key="15">
    <source>
        <dbReference type="PROSITE" id="PS50110"/>
    </source>
</evidence>
<dbReference type="InterPro" id="IPR011006">
    <property type="entry name" value="CheY-like_superfamily"/>
</dbReference>
<feature type="compositionally biased region" description="Basic and acidic residues" evidence="13">
    <location>
        <begin position="523"/>
        <end position="538"/>
    </location>
</feature>
<comment type="subcellular location">
    <subcellularLocation>
        <location evidence="2">Membrane</location>
    </subcellularLocation>
</comment>
<keyword evidence="10" id="KW-1133">Transmembrane helix</keyword>
<evidence type="ECO:0000259" key="14">
    <source>
        <dbReference type="PROSITE" id="PS50109"/>
    </source>
</evidence>
<evidence type="ECO:0000313" key="17">
    <source>
        <dbReference type="EMBL" id="SDB79584.1"/>
    </source>
</evidence>
<keyword evidence="9" id="KW-0067">ATP-binding</keyword>
<dbReference type="InterPro" id="IPR003594">
    <property type="entry name" value="HATPase_dom"/>
</dbReference>
<sequence length="662" mass="75397">MEQTLVNGIADNLLHNIFNDLSVGLELYDKDGLMIDVNYSRLRSMGIKDKKDILGYNLFNYTSFSDEIKEQIRKGETVRFMAKYDFDDLCRLFPTNLSGIKFFEITVSFVHNDKSEITNYMVITQDITERVLWQNKYDNLYEEVVRSKKELLESEQRMIHLIRQNELVLNNINSGLAYIANDYIVQWENISLCSKSLSYEAYKKGEPCYLTAHNRTTPCENCVMQRARKSGQVESILFNLDNKHVIEVFATPIFNEQGDVDGVVIRVDDVTERQHMIGELEKARSRAEQSDKLKSAFLANMSHEIRTPLNAIVGFSDLLMVTEDQEEKEEFIQIINANNELLLKLINDILDLSKIEAGSVELKYEDFDLAVYFNELAASMHRRVVNPQVRLVPMNPYETCTVRLDKNRLAQILTNFVTNAIKYTSEGMIEMGYEKVGGSIRLYVRDTGIGIPEDKKDKVFHRFEKLDEFAQGTGLGLSICKAIVEACRGEIGFESEFDKGSLFWAILPCQFESVNSEPTSSRRNNEKDANGDKENIPDSEVAKKAPKRVLVVEDIQSNFFLVSSILKNKCQLLHAPNGLEAVEIVRTQPVDLVLMDMKMPVMDGRIATSEIRKFNTEIPIIALTAHAFDADRVAALKAGCDDYLVKPINGAKLMQTLKEYGC</sequence>
<dbReference type="InterPro" id="IPR005467">
    <property type="entry name" value="His_kinase_dom"/>
</dbReference>
<dbReference type="SUPFAM" id="SSF52172">
    <property type="entry name" value="CheY-like"/>
    <property type="match status" value="1"/>
</dbReference>
<dbReference type="PANTHER" id="PTHR43047:SF72">
    <property type="entry name" value="OSMOSENSING HISTIDINE PROTEIN KINASE SLN1"/>
    <property type="match status" value="1"/>
</dbReference>
<dbReference type="GO" id="GO:0005886">
    <property type="term" value="C:plasma membrane"/>
    <property type="evidence" value="ECO:0007669"/>
    <property type="project" value="TreeGrafter"/>
</dbReference>
<evidence type="ECO:0000256" key="8">
    <source>
        <dbReference type="ARBA" id="ARBA00022777"/>
    </source>
</evidence>
<dbReference type="GO" id="GO:0005524">
    <property type="term" value="F:ATP binding"/>
    <property type="evidence" value="ECO:0007669"/>
    <property type="project" value="UniProtKB-KW"/>
</dbReference>
<feature type="region of interest" description="Disordered" evidence="13">
    <location>
        <begin position="515"/>
        <end position="538"/>
    </location>
</feature>
<keyword evidence="11" id="KW-0472">Membrane</keyword>
<organism evidence="17 18">
    <name type="scientific">Bacteroides ovatus</name>
    <dbReference type="NCBI Taxonomy" id="28116"/>
    <lineage>
        <taxon>Bacteria</taxon>
        <taxon>Pseudomonadati</taxon>
        <taxon>Bacteroidota</taxon>
        <taxon>Bacteroidia</taxon>
        <taxon>Bacteroidales</taxon>
        <taxon>Bacteroidaceae</taxon>
        <taxon>Bacteroides</taxon>
    </lineage>
</organism>
<evidence type="ECO:0000256" key="1">
    <source>
        <dbReference type="ARBA" id="ARBA00000085"/>
    </source>
</evidence>
<evidence type="ECO:0000256" key="11">
    <source>
        <dbReference type="ARBA" id="ARBA00023136"/>
    </source>
</evidence>
<dbReference type="PANTHER" id="PTHR43047">
    <property type="entry name" value="TWO-COMPONENT HISTIDINE PROTEIN KINASE"/>
    <property type="match status" value="1"/>
</dbReference>
<dbReference type="Gene3D" id="1.10.287.130">
    <property type="match status" value="1"/>
</dbReference>
<dbReference type="InterPro" id="IPR036890">
    <property type="entry name" value="HATPase_C_sf"/>
</dbReference>
<keyword evidence="6" id="KW-0812">Transmembrane</keyword>
<keyword evidence="5" id="KW-0808">Transferase</keyword>
<dbReference type="EMBL" id="FMYE01000091">
    <property type="protein sequence ID" value="SDB79584.1"/>
    <property type="molecule type" value="Genomic_DNA"/>
</dbReference>
<evidence type="ECO:0000256" key="13">
    <source>
        <dbReference type="SAM" id="MobiDB-lite"/>
    </source>
</evidence>
<protein>
    <recommendedName>
        <fullName evidence="3">histidine kinase</fullName>
        <ecNumber evidence="3">2.7.13.3</ecNumber>
    </recommendedName>
</protein>
<dbReference type="SMART" id="SM00388">
    <property type="entry name" value="HisKA"/>
    <property type="match status" value="1"/>
</dbReference>
<dbReference type="SUPFAM" id="SSF55874">
    <property type="entry name" value="ATPase domain of HSP90 chaperone/DNA topoisomerase II/histidine kinase"/>
    <property type="match status" value="1"/>
</dbReference>
<dbReference type="Proteomes" id="UP000183670">
    <property type="component" value="Unassembled WGS sequence"/>
</dbReference>